<protein>
    <submittedName>
        <fullName evidence="1">Uncharacterized protein</fullName>
    </submittedName>
</protein>
<accession>A0A016WV57</accession>
<comment type="caution">
    <text evidence="1">The sequence shown here is derived from an EMBL/GenBank/DDBJ whole genome shotgun (WGS) entry which is preliminary data.</text>
</comment>
<name>A0A016WV57_9BILA</name>
<sequence length="111" mass="12536">MMPYSLGYRLTQFKFMKGRDLSLNVLGWQLGLLWRIDPISGFSSCLLNLCLPWPYLFNHVVSRGIVASGQGHSMLFNICPPESKTLSARDRISAPLQLTPSCYRSSISIRI</sequence>
<reference evidence="2" key="1">
    <citation type="journal article" date="2015" name="Nat. Genet.">
        <title>The genome and transcriptome of the zoonotic hookworm Ancylostoma ceylanicum identify infection-specific gene families.</title>
        <authorList>
            <person name="Schwarz E.M."/>
            <person name="Hu Y."/>
            <person name="Antoshechkin I."/>
            <person name="Miller M.M."/>
            <person name="Sternberg P.W."/>
            <person name="Aroian R.V."/>
        </authorList>
    </citation>
    <scope>NUCLEOTIDE SEQUENCE</scope>
    <source>
        <strain evidence="2">HY135</strain>
    </source>
</reference>
<dbReference type="Proteomes" id="UP000024635">
    <property type="component" value="Unassembled WGS sequence"/>
</dbReference>
<evidence type="ECO:0000313" key="1">
    <source>
        <dbReference type="EMBL" id="EYC42918.1"/>
    </source>
</evidence>
<organism evidence="1 2">
    <name type="scientific">Ancylostoma ceylanicum</name>
    <dbReference type="NCBI Taxonomy" id="53326"/>
    <lineage>
        <taxon>Eukaryota</taxon>
        <taxon>Metazoa</taxon>
        <taxon>Ecdysozoa</taxon>
        <taxon>Nematoda</taxon>
        <taxon>Chromadorea</taxon>
        <taxon>Rhabditida</taxon>
        <taxon>Rhabditina</taxon>
        <taxon>Rhabditomorpha</taxon>
        <taxon>Strongyloidea</taxon>
        <taxon>Ancylostomatidae</taxon>
        <taxon>Ancylostomatinae</taxon>
        <taxon>Ancylostoma</taxon>
    </lineage>
</organism>
<evidence type="ECO:0000313" key="2">
    <source>
        <dbReference type="Proteomes" id="UP000024635"/>
    </source>
</evidence>
<keyword evidence="2" id="KW-1185">Reference proteome</keyword>
<dbReference type="EMBL" id="JARK01000111">
    <property type="protein sequence ID" value="EYC42918.1"/>
    <property type="molecule type" value="Genomic_DNA"/>
</dbReference>
<proteinExistence type="predicted"/>
<dbReference type="AlphaFoldDB" id="A0A016WV57"/>
<gene>
    <name evidence="1" type="primary">Acey_s0511.g2741</name>
    <name evidence="1" type="ORF">Y032_0511g2741</name>
</gene>